<dbReference type="AlphaFoldDB" id="A0A6H5HU58"/>
<evidence type="ECO:0000256" key="1">
    <source>
        <dbReference type="SAM" id="MobiDB-lite"/>
    </source>
</evidence>
<accession>A0A6H5HU58</accession>
<organism evidence="2 3">
    <name type="scientific">Trichogramma brassicae</name>
    <dbReference type="NCBI Taxonomy" id="86971"/>
    <lineage>
        <taxon>Eukaryota</taxon>
        <taxon>Metazoa</taxon>
        <taxon>Ecdysozoa</taxon>
        <taxon>Arthropoda</taxon>
        <taxon>Hexapoda</taxon>
        <taxon>Insecta</taxon>
        <taxon>Pterygota</taxon>
        <taxon>Neoptera</taxon>
        <taxon>Endopterygota</taxon>
        <taxon>Hymenoptera</taxon>
        <taxon>Apocrita</taxon>
        <taxon>Proctotrupomorpha</taxon>
        <taxon>Chalcidoidea</taxon>
        <taxon>Trichogrammatidae</taxon>
        <taxon>Trichogramma</taxon>
    </lineage>
</organism>
<name>A0A6H5HU58_9HYME</name>
<feature type="compositionally biased region" description="Basic residues" evidence="1">
    <location>
        <begin position="115"/>
        <end position="124"/>
    </location>
</feature>
<protein>
    <submittedName>
        <fullName evidence="2">Uncharacterized protein</fullName>
    </submittedName>
</protein>
<dbReference type="Proteomes" id="UP000479190">
    <property type="component" value="Unassembled WGS sequence"/>
</dbReference>
<proteinExistence type="predicted"/>
<sequence length="373" mass="43512">MAQSCKYSMTWIKRRFILQRNIKIGQLWANSSFNIMTDVTCFSRVTINVVPRHSIIDQAASETGDLLSSKLCEPKLDYENCTSKLFEENVEFMEKSTTPSKNVPFIRTTKRRPIQHGKVVKRTTVRSSDKASEANSNKTLACQINSTQKKNKKDNKLQKQLSDFFPVRKSTRKPQTVLLEEKQKELVDKILNHCHDGLEHRFNPRDWKDVFPIQQIQSFLVAYVVPLDPVEYLQQEIEHFWIWFDVHRSQCPIELHRVDDLTFVLTIIEFMSDVKENRKHITQGSCTYQCSSLSVQLQSVQRARDSWLRNYKLERLVVHMHARMCALTYTIGRDRSLYIKSTYTAVSMYKESLIHAASGTHVLRKLATIHLNV</sequence>
<feature type="region of interest" description="Disordered" evidence="1">
    <location>
        <begin position="115"/>
        <end position="138"/>
    </location>
</feature>
<evidence type="ECO:0000313" key="3">
    <source>
        <dbReference type="Proteomes" id="UP000479190"/>
    </source>
</evidence>
<keyword evidence="3" id="KW-1185">Reference proteome</keyword>
<evidence type="ECO:0000313" key="2">
    <source>
        <dbReference type="EMBL" id="CAB0027883.1"/>
    </source>
</evidence>
<reference evidence="2 3" key="1">
    <citation type="submission" date="2020-02" db="EMBL/GenBank/DDBJ databases">
        <authorList>
            <person name="Ferguson B K."/>
        </authorList>
    </citation>
    <scope>NUCLEOTIDE SEQUENCE [LARGE SCALE GENOMIC DNA]</scope>
</reference>
<dbReference type="EMBL" id="CADCXV010000014">
    <property type="protein sequence ID" value="CAB0027883.1"/>
    <property type="molecule type" value="Genomic_DNA"/>
</dbReference>
<dbReference type="OrthoDB" id="5560686at2759"/>
<gene>
    <name evidence="2" type="ORF">TBRA_LOCUS113</name>
</gene>